<evidence type="ECO:0000313" key="6">
    <source>
        <dbReference type="Proteomes" id="UP000734854"/>
    </source>
</evidence>
<protein>
    <recommendedName>
        <fullName evidence="2">Bulb-type lectin domain-containing protein</fullName>
    </recommendedName>
</protein>
<feature type="signal peptide" evidence="1">
    <location>
        <begin position="1"/>
        <end position="21"/>
    </location>
</feature>
<keyword evidence="6" id="KW-1185">Reference proteome</keyword>
<dbReference type="EMBL" id="JACMSC010000003">
    <property type="protein sequence ID" value="KAG6527833.1"/>
    <property type="molecule type" value="Genomic_DNA"/>
</dbReference>
<evidence type="ECO:0000313" key="5">
    <source>
        <dbReference type="EMBL" id="KAG6527833.1"/>
    </source>
</evidence>
<organism evidence="4 6">
    <name type="scientific">Zingiber officinale</name>
    <name type="common">Ginger</name>
    <name type="synonym">Amomum zingiber</name>
    <dbReference type="NCBI Taxonomy" id="94328"/>
    <lineage>
        <taxon>Eukaryota</taxon>
        <taxon>Viridiplantae</taxon>
        <taxon>Streptophyta</taxon>
        <taxon>Embryophyta</taxon>
        <taxon>Tracheophyta</taxon>
        <taxon>Spermatophyta</taxon>
        <taxon>Magnoliopsida</taxon>
        <taxon>Liliopsida</taxon>
        <taxon>Zingiberales</taxon>
        <taxon>Zingiberaceae</taxon>
        <taxon>Zingiber</taxon>
    </lineage>
</organism>
<keyword evidence="1" id="KW-0732">Signal</keyword>
<dbReference type="EMBL" id="JACMSC010000003">
    <property type="protein sequence ID" value="KAG6527831.1"/>
    <property type="molecule type" value="Genomic_DNA"/>
</dbReference>
<sequence length="169" mass="18325">MAGLVILSAFLLGFLLPSSMADNVLYSGDTLYSGQSLTQGSYSLTMQSDCNLVLYDYGRAVWSSGTYNRGYNCILRMQNDGNLVIYSNNNAIWASNTGGQQGHFVLILQRDRNVVIYGCPSWATGTNTANSKGVVVVEHGRNDTSAAMVVVVPEGDEPQNRKIAMVINN</sequence>
<dbReference type="SMART" id="SM00108">
    <property type="entry name" value="B_lectin"/>
    <property type="match status" value="1"/>
</dbReference>
<gene>
    <name evidence="4" type="ORF">ZIOFF_009965</name>
    <name evidence="5" type="ORF">ZIOFF_009967</name>
    <name evidence="3" type="ORF">ZIOFF_013878</name>
</gene>
<dbReference type="AlphaFoldDB" id="A0A8J5HI52"/>
<evidence type="ECO:0000313" key="4">
    <source>
        <dbReference type="EMBL" id="KAG6527831.1"/>
    </source>
</evidence>
<proteinExistence type="predicted"/>
<dbReference type="CDD" id="cd00028">
    <property type="entry name" value="B_lectin"/>
    <property type="match status" value="1"/>
</dbReference>
<dbReference type="InterPro" id="IPR001480">
    <property type="entry name" value="Bulb-type_lectin_dom"/>
</dbReference>
<dbReference type="OrthoDB" id="418274at2759"/>
<dbReference type="EMBL" id="JACMSC010000004">
    <property type="protein sequence ID" value="KAG6523989.1"/>
    <property type="molecule type" value="Genomic_DNA"/>
</dbReference>
<feature type="chain" id="PRO_5035391577" description="Bulb-type lectin domain-containing protein" evidence="1">
    <location>
        <begin position="22"/>
        <end position="169"/>
    </location>
</feature>
<name>A0A8J5HI52_ZINOF</name>
<accession>A0A8J5HI52</accession>
<evidence type="ECO:0000259" key="2">
    <source>
        <dbReference type="PROSITE" id="PS50927"/>
    </source>
</evidence>
<dbReference type="Proteomes" id="UP000734854">
    <property type="component" value="Unassembled WGS sequence"/>
</dbReference>
<evidence type="ECO:0000313" key="3">
    <source>
        <dbReference type="EMBL" id="KAG6523989.1"/>
    </source>
</evidence>
<reference evidence="4 6" key="1">
    <citation type="submission" date="2020-08" db="EMBL/GenBank/DDBJ databases">
        <title>Plant Genome Project.</title>
        <authorList>
            <person name="Zhang R.-G."/>
        </authorList>
    </citation>
    <scope>NUCLEOTIDE SEQUENCE [LARGE SCALE GENOMIC DNA]</scope>
    <source>
        <tissue evidence="4">Rhizome</tissue>
    </source>
</reference>
<dbReference type="PROSITE" id="PS50927">
    <property type="entry name" value="BULB_LECTIN"/>
    <property type="match status" value="1"/>
</dbReference>
<comment type="caution">
    <text evidence="4">The sequence shown here is derived from an EMBL/GenBank/DDBJ whole genome shotgun (WGS) entry which is preliminary data.</text>
</comment>
<feature type="domain" description="Bulb-type lectin" evidence="2">
    <location>
        <begin position="22"/>
        <end position="129"/>
    </location>
</feature>
<evidence type="ECO:0000256" key="1">
    <source>
        <dbReference type="SAM" id="SignalP"/>
    </source>
</evidence>